<dbReference type="AlphaFoldDB" id="A0A0R3BK28"/>
<organism evidence="1 2">
    <name type="scientific">Bradyrhizobium yuanmingense</name>
    <dbReference type="NCBI Taxonomy" id="108015"/>
    <lineage>
        <taxon>Bacteria</taxon>
        <taxon>Pseudomonadati</taxon>
        <taxon>Pseudomonadota</taxon>
        <taxon>Alphaproteobacteria</taxon>
        <taxon>Hyphomicrobiales</taxon>
        <taxon>Nitrobacteraceae</taxon>
        <taxon>Bradyrhizobium</taxon>
    </lineage>
</organism>
<gene>
    <name evidence="1" type="ORF">AOQ72_03790</name>
</gene>
<dbReference type="EMBL" id="LJYF01000051">
    <property type="protein sequence ID" value="KRP85783.1"/>
    <property type="molecule type" value="Genomic_DNA"/>
</dbReference>
<name>A0A0R3BK28_9BRAD</name>
<evidence type="ECO:0000313" key="1">
    <source>
        <dbReference type="EMBL" id="KRP85783.1"/>
    </source>
</evidence>
<comment type="caution">
    <text evidence="1">The sequence shown here is derived from an EMBL/GenBank/DDBJ whole genome shotgun (WGS) entry which is preliminary data.</text>
</comment>
<accession>A0A0R3BK28</accession>
<dbReference type="Proteomes" id="UP000051380">
    <property type="component" value="Unassembled WGS sequence"/>
</dbReference>
<protein>
    <submittedName>
        <fullName evidence="1">Uncharacterized protein</fullName>
    </submittedName>
</protein>
<sequence length="62" mass="7404">MIRYAPKLLLRKLRWIDRDLSFEESRRDGLIILPRVMLLLPISFVRRAVLCSGAVDAYRFRQ</sequence>
<evidence type="ECO:0000313" key="2">
    <source>
        <dbReference type="Proteomes" id="UP000051380"/>
    </source>
</evidence>
<reference evidence="1 2" key="1">
    <citation type="submission" date="2015-09" db="EMBL/GenBank/DDBJ databases">
        <title>Draft Genome Sequence of the Strain BR 3267 (Bradyrhizobium yuanmingense) recommended as inoculant for cowpea in Brazil.</title>
        <authorList>
            <person name="Simoes-Araujo J.L."/>
            <person name="Zilli J.E."/>
        </authorList>
    </citation>
    <scope>NUCLEOTIDE SEQUENCE [LARGE SCALE GENOMIC DNA]</scope>
    <source>
        <strain evidence="1 2">BR3267</strain>
    </source>
</reference>
<proteinExistence type="predicted"/>